<keyword evidence="4" id="KW-1185">Reference proteome</keyword>
<name>A0ABP0UDW9_9BRYO</name>
<dbReference type="InterPro" id="IPR005135">
    <property type="entry name" value="Endo/exonuclease/phosphatase"/>
</dbReference>
<accession>A0ABP0UDW9</accession>
<dbReference type="PANTHER" id="PTHR12121:SF68">
    <property type="entry name" value="CARBON CATABOLITE REPRESSOR PROTEIN 4 HOMOLOG 4-RELATED"/>
    <property type="match status" value="1"/>
</dbReference>
<reference evidence="3" key="1">
    <citation type="submission" date="2024-02" db="EMBL/GenBank/DDBJ databases">
        <authorList>
            <consortium name="ELIXIR-Norway"/>
            <consortium name="Elixir Norway"/>
        </authorList>
    </citation>
    <scope>NUCLEOTIDE SEQUENCE</scope>
</reference>
<dbReference type="InterPro" id="IPR050410">
    <property type="entry name" value="CCR4/nocturin_mRNA_transcr"/>
</dbReference>
<protein>
    <recommendedName>
        <fullName evidence="2">Endonuclease/exonuclease/phosphatase domain-containing protein</fullName>
    </recommendedName>
</protein>
<evidence type="ECO:0000313" key="4">
    <source>
        <dbReference type="Proteomes" id="UP001497512"/>
    </source>
</evidence>
<feature type="region of interest" description="Disordered" evidence="1">
    <location>
        <begin position="183"/>
        <end position="220"/>
    </location>
</feature>
<gene>
    <name evidence="3" type="ORF">CSSPTR1EN2_LOCUS14678</name>
</gene>
<dbReference type="PANTHER" id="PTHR12121">
    <property type="entry name" value="CARBON CATABOLITE REPRESSOR PROTEIN 4"/>
    <property type="match status" value="1"/>
</dbReference>
<dbReference type="Pfam" id="PF03372">
    <property type="entry name" value="Exo_endo_phos"/>
    <property type="match status" value="1"/>
</dbReference>
<evidence type="ECO:0000259" key="2">
    <source>
        <dbReference type="Pfam" id="PF03372"/>
    </source>
</evidence>
<feature type="domain" description="Endonuclease/exonuclease/phosphatase" evidence="2">
    <location>
        <begin position="76"/>
        <end position="427"/>
    </location>
</feature>
<dbReference type="EMBL" id="OZ019895">
    <property type="protein sequence ID" value="CAK9219609.1"/>
    <property type="molecule type" value="Genomic_DNA"/>
</dbReference>
<evidence type="ECO:0000313" key="3">
    <source>
        <dbReference type="EMBL" id="CAK9219609.1"/>
    </source>
</evidence>
<dbReference type="Proteomes" id="UP001497512">
    <property type="component" value="Chromosome 3"/>
</dbReference>
<evidence type="ECO:0000256" key="1">
    <source>
        <dbReference type="SAM" id="MobiDB-lite"/>
    </source>
</evidence>
<organism evidence="3 4">
    <name type="scientific">Sphagnum troendelagicum</name>
    <dbReference type="NCBI Taxonomy" id="128251"/>
    <lineage>
        <taxon>Eukaryota</taxon>
        <taxon>Viridiplantae</taxon>
        <taxon>Streptophyta</taxon>
        <taxon>Embryophyta</taxon>
        <taxon>Bryophyta</taxon>
        <taxon>Sphagnophytina</taxon>
        <taxon>Sphagnopsida</taxon>
        <taxon>Sphagnales</taxon>
        <taxon>Sphagnaceae</taxon>
        <taxon>Sphagnum</taxon>
    </lineage>
</organism>
<dbReference type="Gene3D" id="3.60.10.10">
    <property type="entry name" value="Endonuclease/exonuclease/phosphatase"/>
    <property type="match status" value="1"/>
</dbReference>
<dbReference type="InterPro" id="IPR036691">
    <property type="entry name" value="Endo/exonu/phosph_ase_sf"/>
</dbReference>
<proteinExistence type="predicted"/>
<dbReference type="SUPFAM" id="SSF56219">
    <property type="entry name" value="DNase I-like"/>
    <property type="match status" value="1"/>
</dbReference>
<sequence>MLYCCCCCGRDCVASLCMLRSPSSALWRSAPLLSLQRANAMMSAQASKWVPTFVPIHPTDHHAVAPHPPSLIRIISYNIHAQAYVKSSLFPHSPSSCLRWKARSEAILERLLSFDADFLCLQELDEFESFYKCKLDKHGYSSVYVQRSGRKRDGCGIFFRRARVQLVEEQAIDYNDLVSPSPIEGDKTVPSPSADLLKDSNSRNPGSTWPEGRGDPSDPRVRLKRDCVALLAAFRLIDAPTRIFILGNTQLYWDPEWSDVKLAQACYLLSWLVKFKESIQSKSDSPPLLVITGDYNSLPGDQVYNYLTSGLEENDTSQQHTRERRRDDFEDKLLNVMPGPVQFQDSSVKHDPRMTLLRAPLPLVSLYGLVQGVHPNTNVTPGFTGPIDYIFFYPSDCLQPRSLLALPLPGAPDIQGGLPNHTHPSDHLPIGVDLAVF</sequence>